<gene>
    <name evidence="1" type="ORF">B0F90DRAFT_1211741</name>
</gene>
<reference evidence="1" key="1">
    <citation type="journal article" date="2022" name="New Phytol.">
        <title>Evolutionary transition to the ectomycorrhizal habit in the genomes of a hyperdiverse lineage of mushroom-forming fungi.</title>
        <authorList>
            <person name="Looney B."/>
            <person name="Miyauchi S."/>
            <person name="Morin E."/>
            <person name="Drula E."/>
            <person name="Courty P.E."/>
            <person name="Kohler A."/>
            <person name="Kuo A."/>
            <person name="LaButti K."/>
            <person name="Pangilinan J."/>
            <person name="Lipzen A."/>
            <person name="Riley R."/>
            <person name="Andreopoulos W."/>
            <person name="He G."/>
            <person name="Johnson J."/>
            <person name="Nolan M."/>
            <person name="Tritt A."/>
            <person name="Barry K.W."/>
            <person name="Grigoriev I.V."/>
            <person name="Nagy L.G."/>
            <person name="Hibbett D."/>
            <person name="Henrissat B."/>
            <person name="Matheny P.B."/>
            <person name="Labbe J."/>
            <person name="Martin F.M."/>
        </authorList>
    </citation>
    <scope>NUCLEOTIDE SEQUENCE</scope>
    <source>
        <strain evidence="1">BPL690</strain>
    </source>
</reference>
<keyword evidence="2" id="KW-1185">Reference proteome</keyword>
<dbReference type="EMBL" id="WTXG01000062">
    <property type="protein sequence ID" value="KAI0295113.1"/>
    <property type="molecule type" value="Genomic_DNA"/>
</dbReference>
<accession>A0AAD4QJM4</accession>
<proteinExistence type="predicted"/>
<sequence length="195" mass="21075">MAVVFLIKSPLGSILSKAPDTSLAQVTPASRKLLMLRLPRLKTVGSLMRSFSDSARWRCPPASPADVRLKIARRPRMEDERVGTLSLSTCMRYCGAGSCARGCKCANGDDVCGIGMEPRETVVETDEEDKVGSVPVTVVGRCNFMVATLRRAASVPLVGVGGDSSSLVNPSLRFESTVEVISTRWEPEMIGDWLI</sequence>
<dbReference type="AlphaFoldDB" id="A0AAD4QJM4"/>
<protein>
    <submittedName>
        <fullName evidence="1">Uncharacterized protein</fullName>
    </submittedName>
</protein>
<name>A0AAD4QJM4_9AGAM</name>
<comment type="caution">
    <text evidence="1">The sequence shown here is derived from an EMBL/GenBank/DDBJ whole genome shotgun (WGS) entry which is preliminary data.</text>
</comment>
<organism evidence="1 2">
    <name type="scientific">Multifurca ochricompacta</name>
    <dbReference type="NCBI Taxonomy" id="376703"/>
    <lineage>
        <taxon>Eukaryota</taxon>
        <taxon>Fungi</taxon>
        <taxon>Dikarya</taxon>
        <taxon>Basidiomycota</taxon>
        <taxon>Agaricomycotina</taxon>
        <taxon>Agaricomycetes</taxon>
        <taxon>Russulales</taxon>
        <taxon>Russulaceae</taxon>
        <taxon>Multifurca</taxon>
    </lineage>
</organism>
<dbReference type="Proteomes" id="UP001203297">
    <property type="component" value="Unassembled WGS sequence"/>
</dbReference>
<evidence type="ECO:0000313" key="1">
    <source>
        <dbReference type="EMBL" id="KAI0295113.1"/>
    </source>
</evidence>
<evidence type="ECO:0000313" key="2">
    <source>
        <dbReference type="Proteomes" id="UP001203297"/>
    </source>
</evidence>